<feature type="compositionally biased region" description="Basic and acidic residues" evidence="1">
    <location>
        <begin position="40"/>
        <end position="66"/>
    </location>
</feature>
<feature type="region of interest" description="Disordered" evidence="1">
    <location>
        <begin position="40"/>
        <end position="130"/>
    </location>
</feature>
<feature type="compositionally biased region" description="Basic and acidic residues" evidence="1">
    <location>
        <begin position="75"/>
        <end position="94"/>
    </location>
</feature>
<name>A0A8D8AI22_CULPI</name>
<accession>A0A8D8AI22</accession>
<sequence>MAQHVGHEQHGRPVQQPYPPQDGGVVFVMLLGQVEQLLHQREKQQQEQYHKQRFDHDEEHETERVRCVPPVLGRFEQDAVDQGRRGSAEDRQEPAETDAAGYAGGKRAGGGGQLAWSQLGRDEDRDGHQG</sequence>
<feature type="compositionally biased region" description="Gly residues" evidence="1">
    <location>
        <begin position="102"/>
        <end position="113"/>
    </location>
</feature>
<reference evidence="2" key="1">
    <citation type="submission" date="2021-05" db="EMBL/GenBank/DDBJ databases">
        <authorList>
            <person name="Alioto T."/>
            <person name="Alioto T."/>
            <person name="Gomez Garrido J."/>
        </authorList>
    </citation>
    <scope>NUCLEOTIDE SEQUENCE</scope>
</reference>
<organism evidence="2">
    <name type="scientific">Culex pipiens</name>
    <name type="common">House mosquito</name>
    <dbReference type="NCBI Taxonomy" id="7175"/>
    <lineage>
        <taxon>Eukaryota</taxon>
        <taxon>Metazoa</taxon>
        <taxon>Ecdysozoa</taxon>
        <taxon>Arthropoda</taxon>
        <taxon>Hexapoda</taxon>
        <taxon>Insecta</taxon>
        <taxon>Pterygota</taxon>
        <taxon>Neoptera</taxon>
        <taxon>Endopterygota</taxon>
        <taxon>Diptera</taxon>
        <taxon>Nematocera</taxon>
        <taxon>Culicoidea</taxon>
        <taxon>Culicidae</taxon>
        <taxon>Culicinae</taxon>
        <taxon>Culicini</taxon>
        <taxon>Culex</taxon>
        <taxon>Culex</taxon>
    </lineage>
</organism>
<dbReference type="AlphaFoldDB" id="A0A8D8AI22"/>
<feature type="compositionally biased region" description="Basic and acidic residues" evidence="1">
    <location>
        <begin position="1"/>
        <end position="11"/>
    </location>
</feature>
<dbReference type="EMBL" id="HBUE01032817">
    <property type="protein sequence ID" value="CAG6457442.1"/>
    <property type="molecule type" value="Transcribed_RNA"/>
</dbReference>
<feature type="region of interest" description="Disordered" evidence="1">
    <location>
        <begin position="1"/>
        <end position="23"/>
    </location>
</feature>
<feature type="compositionally biased region" description="Basic and acidic residues" evidence="1">
    <location>
        <begin position="120"/>
        <end position="130"/>
    </location>
</feature>
<protein>
    <submittedName>
        <fullName evidence="2">(northern house mosquito) hypothetical protein</fullName>
    </submittedName>
</protein>
<evidence type="ECO:0000313" key="2">
    <source>
        <dbReference type="EMBL" id="CAG6457442.1"/>
    </source>
</evidence>
<evidence type="ECO:0000256" key="1">
    <source>
        <dbReference type="SAM" id="MobiDB-lite"/>
    </source>
</evidence>
<proteinExistence type="predicted"/>